<evidence type="ECO:0000256" key="4">
    <source>
        <dbReference type="ARBA" id="ARBA00023040"/>
    </source>
</evidence>
<feature type="transmembrane region" description="Helical" evidence="9">
    <location>
        <begin position="262"/>
        <end position="280"/>
    </location>
</feature>
<dbReference type="InterPro" id="IPR017452">
    <property type="entry name" value="GPCR_Rhodpsn_7TM"/>
</dbReference>
<dbReference type="CDD" id="cd15413">
    <property type="entry name" value="7tmA_OR8K-like"/>
    <property type="match status" value="1"/>
</dbReference>
<dbReference type="STRING" id="246437.L9KSX3"/>
<accession>L9KSX3</accession>
<evidence type="ECO:0000313" key="11">
    <source>
        <dbReference type="EMBL" id="ELW65901.1"/>
    </source>
</evidence>
<reference evidence="12" key="1">
    <citation type="submission" date="2012-07" db="EMBL/GenBank/DDBJ databases">
        <title>Genome of the Chinese tree shrew, a rising model animal genetically related to primates.</title>
        <authorList>
            <person name="Zhang G."/>
            <person name="Fan Y."/>
            <person name="Yao Y."/>
            <person name="Huang Z."/>
        </authorList>
    </citation>
    <scope>NUCLEOTIDE SEQUENCE [LARGE SCALE GENOMIC DNA]</scope>
</reference>
<dbReference type="Pfam" id="PF13853">
    <property type="entry name" value="7tm_4"/>
    <property type="match status" value="1"/>
</dbReference>
<dbReference type="eggNOG" id="ENOG502SHX8">
    <property type="taxonomic scope" value="Eukaryota"/>
</dbReference>
<evidence type="ECO:0000313" key="12">
    <source>
        <dbReference type="Proteomes" id="UP000011518"/>
    </source>
</evidence>
<feature type="transmembrane region" description="Helical" evidence="9">
    <location>
        <begin position="143"/>
        <end position="163"/>
    </location>
</feature>
<dbReference type="PANTHER" id="PTHR48018">
    <property type="entry name" value="OLFACTORY RECEPTOR"/>
    <property type="match status" value="1"/>
</dbReference>
<feature type="domain" description="G-protein coupled receptors family 1 profile" evidence="10">
    <location>
        <begin position="320"/>
        <end position="569"/>
    </location>
</feature>
<feature type="transmembrane region" description="Helical" evidence="9">
    <location>
        <begin position="516"/>
        <end position="540"/>
    </location>
</feature>
<evidence type="ECO:0000256" key="8">
    <source>
        <dbReference type="RuleBase" id="RU000688"/>
    </source>
</evidence>
<feature type="transmembrane region" description="Helical" evidence="9">
    <location>
        <begin position="339"/>
        <end position="357"/>
    </location>
</feature>
<dbReference type="AlphaFoldDB" id="L9KSX3"/>
<protein>
    <submittedName>
        <fullName evidence="11">Olfactory receptor 8K3</fullName>
    </submittedName>
</protein>
<dbReference type="FunFam" id="1.20.1070.10:FF:000003">
    <property type="entry name" value="Olfactory receptor"/>
    <property type="match status" value="1"/>
</dbReference>
<dbReference type="InterPro" id="IPR000276">
    <property type="entry name" value="GPCR_Rhodpsn"/>
</dbReference>
<feature type="transmembrane region" description="Helical" evidence="9">
    <location>
        <begin position="63"/>
        <end position="81"/>
    </location>
</feature>
<evidence type="ECO:0000256" key="5">
    <source>
        <dbReference type="ARBA" id="ARBA00023136"/>
    </source>
</evidence>
<feature type="domain" description="G-protein coupled receptors family 1 profile" evidence="10">
    <location>
        <begin position="44"/>
        <end position="276"/>
    </location>
</feature>
<feature type="transmembrane region" description="Helical" evidence="9">
    <location>
        <begin position="419"/>
        <end position="444"/>
    </location>
</feature>
<feature type="transmembrane region" description="Helical" evidence="9">
    <location>
        <begin position="306"/>
        <end position="327"/>
    </location>
</feature>
<dbReference type="Gene3D" id="1.20.1070.10">
    <property type="entry name" value="Rhodopsin 7-helix transmembrane proteins"/>
    <property type="match status" value="3"/>
</dbReference>
<feature type="transmembrane region" description="Helical" evidence="9">
    <location>
        <begin position="28"/>
        <end position="51"/>
    </location>
</feature>
<dbReference type="SUPFAM" id="SSF81321">
    <property type="entry name" value="Family A G protein-coupled receptor-like"/>
    <property type="match status" value="3"/>
</dbReference>
<feature type="transmembrane region" description="Helical" evidence="9">
    <location>
        <begin position="552"/>
        <end position="571"/>
    </location>
</feature>
<name>L9KSX3_TUPCH</name>
<evidence type="ECO:0000256" key="2">
    <source>
        <dbReference type="ARBA" id="ARBA00022692"/>
    </source>
</evidence>
<dbReference type="GO" id="GO:0004930">
    <property type="term" value="F:G protein-coupled receptor activity"/>
    <property type="evidence" value="ECO:0007669"/>
    <property type="project" value="UniProtKB-KW"/>
</dbReference>
<evidence type="ECO:0000256" key="7">
    <source>
        <dbReference type="ARBA" id="ARBA00023224"/>
    </source>
</evidence>
<dbReference type="PROSITE" id="PS50262">
    <property type="entry name" value="G_PROTEIN_RECEP_F1_2"/>
    <property type="match status" value="2"/>
</dbReference>
<keyword evidence="2 8" id="KW-0812">Transmembrane</keyword>
<keyword evidence="5 9" id="KW-0472">Membrane</keyword>
<dbReference type="FunFam" id="1.20.1070.10:FF:000410">
    <property type="entry name" value="Olfactory receptor 1348"/>
    <property type="match status" value="2"/>
</dbReference>
<dbReference type="EMBL" id="KB320667">
    <property type="protein sequence ID" value="ELW65901.1"/>
    <property type="molecule type" value="Genomic_DNA"/>
</dbReference>
<organism evidence="11 12">
    <name type="scientific">Tupaia chinensis</name>
    <name type="common">Chinese tree shrew</name>
    <name type="synonym">Tupaia belangeri chinensis</name>
    <dbReference type="NCBI Taxonomy" id="246437"/>
    <lineage>
        <taxon>Eukaryota</taxon>
        <taxon>Metazoa</taxon>
        <taxon>Chordata</taxon>
        <taxon>Craniata</taxon>
        <taxon>Vertebrata</taxon>
        <taxon>Euteleostomi</taxon>
        <taxon>Mammalia</taxon>
        <taxon>Eutheria</taxon>
        <taxon>Euarchontoglires</taxon>
        <taxon>Scandentia</taxon>
        <taxon>Tupaiidae</taxon>
        <taxon>Tupaia</taxon>
    </lineage>
</organism>
<dbReference type="InterPro" id="IPR000725">
    <property type="entry name" value="Olfact_rcpt"/>
</dbReference>
<evidence type="ECO:0000256" key="3">
    <source>
        <dbReference type="ARBA" id="ARBA00022989"/>
    </source>
</evidence>
<keyword evidence="7 8" id="KW-0807">Transducer</keyword>
<feature type="transmembrane region" description="Helical" evidence="9">
    <location>
        <begin position="101"/>
        <end position="123"/>
    </location>
</feature>
<reference evidence="12" key="2">
    <citation type="journal article" date="2013" name="Nat. Commun.">
        <title>Genome of the Chinese tree shrew.</title>
        <authorList>
            <person name="Fan Y."/>
            <person name="Huang Z.Y."/>
            <person name="Cao C.C."/>
            <person name="Chen C.S."/>
            <person name="Chen Y.X."/>
            <person name="Fan D.D."/>
            <person name="He J."/>
            <person name="Hou H.L."/>
            <person name="Hu L."/>
            <person name="Hu X.T."/>
            <person name="Jiang X.T."/>
            <person name="Lai R."/>
            <person name="Lang Y.S."/>
            <person name="Liang B."/>
            <person name="Liao S.G."/>
            <person name="Mu D."/>
            <person name="Ma Y.Y."/>
            <person name="Niu Y.Y."/>
            <person name="Sun X.Q."/>
            <person name="Xia J.Q."/>
            <person name="Xiao J."/>
            <person name="Xiong Z.Q."/>
            <person name="Xu L."/>
            <person name="Yang L."/>
            <person name="Zhang Y."/>
            <person name="Zhao W."/>
            <person name="Zhao X.D."/>
            <person name="Zheng Y.T."/>
            <person name="Zhou J.M."/>
            <person name="Zhu Y.B."/>
            <person name="Zhang G.J."/>
            <person name="Wang J."/>
            <person name="Yao Y.G."/>
        </authorList>
    </citation>
    <scope>NUCLEOTIDE SEQUENCE [LARGE SCALE GENOMIC DNA]</scope>
</reference>
<dbReference type="GO" id="GO:0016020">
    <property type="term" value="C:membrane"/>
    <property type="evidence" value="ECO:0007669"/>
    <property type="project" value="UniProtKB-SubCell"/>
</dbReference>
<feature type="transmembrane region" description="Helical" evidence="9">
    <location>
        <begin position="476"/>
        <end position="504"/>
    </location>
</feature>
<keyword evidence="12" id="KW-1185">Reference proteome</keyword>
<evidence type="ECO:0000256" key="9">
    <source>
        <dbReference type="SAM" id="Phobius"/>
    </source>
</evidence>
<gene>
    <name evidence="11" type="ORF">TREES_T100000585</name>
</gene>
<keyword evidence="6 8" id="KW-0675">Receptor</keyword>
<dbReference type="PROSITE" id="PS00237">
    <property type="entry name" value="G_PROTEIN_RECEP_F1_1"/>
    <property type="match status" value="1"/>
</dbReference>
<feature type="transmembrane region" description="Helical" evidence="9">
    <location>
        <begin position="377"/>
        <end position="399"/>
    </location>
</feature>
<dbReference type="Pfam" id="PF00001">
    <property type="entry name" value="7tm_1"/>
    <property type="match status" value="2"/>
</dbReference>
<keyword evidence="3 9" id="KW-1133">Transmembrane helix</keyword>
<keyword evidence="4 8" id="KW-0297">G-protein coupled receptor</keyword>
<proteinExistence type="inferred from homology"/>
<sequence length="599" mass="68656">MAWMEEQNKTVLNEFLLMGLTDRPELQAPFFVLFFLVYATSAVGNVGMIILTMTDDKLQTPMYFFLRHLAFIDLGYSTAVGPKMLVHFVANENTIPYNWCAAQLTFFIFFIISELFILSAMAYDRYVAICNPLLYTVVMSRRLFFLVYATSAVGNVGMIILTMTDDKLQTPMYFFLRHLAFIDLGYSTAVGPKMLVHFVANENTIPYNWCAAQLTFFIFFIISELFILSAMAYDRYVAICNPLLYTVVMSRRFTNDTEEINIIFKALLLIGVYIPCMAWMDKHNLTILKEFILMGITDLPELQAPLFGLFLIVYLFSVVGNLGLILLTKIDSRLQTPMYFFLRHLAFTDLGYSTAVGPKMLVNFVDDQHTISYNWCATQLTFFSTFITSEIFILSAMAYDRYVAICNPLLYTVIMSQRLCQVLVAIPYVYSVFVSLLTIIKIFISSFCGHNVIRHFYCDSLPLISLLCSDTREIKLVILIFSAFNLFSSLLIVLVSYILILVAIIRMNSPEGRNKAFSTCGSHLMVIVVFYGTLFFMYVQPKSLPSLDTGKITSLFYTLVIPMLNPMIYSFRNKEVKNALGRTWKKGANTLIKIYHRIW</sequence>
<evidence type="ECO:0000259" key="10">
    <source>
        <dbReference type="PROSITE" id="PS50262"/>
    </source>
</evidence>
<dbReference type="Proteomes" id="UP000011518">
    <property type="component" value="Unassembled WGS sequence"/>
</dbReference>
<dbReference type="InParanoid" id="L9KSX3"/>
<comment type="subcellular location">
    <subcellularLocation>
        <location evidence="1">Membrane</location>
        <topology evidence="1">Multi-pass membrane protein</topology>
    </subcellularLocation>
</comment>
<evidence type="ECO:0000256" key="1">
    <source>
        <dbReference type="ARBA" id="ARBA00004141"/>
    </source>
</evidence>
<comment type="similarity">
    <text evidence="8">Belongs to the G-protein coupled receptor 1 family.</text>
</comment>
<evidence type="ECO:0000256" key="6">
    <source>
        <dbReference type="ARBA" id="ARBA00023170"/>
    </source>
</evidence>
<dbReference type="PRINTS" id="PR00245">
    <property type="entry name" value="OLFACTORYR"/>
</dbReference>
<dbReference type="GO" id="GO:0004984">
    <property type="term" value="F:olfactory receptor activity"/>
    <property type="evidence" value="ECO:0007669"/>
    <property type="project" value="InterPro"/>
</dbReference>
<dbReference type="PRINTS" id="PR00237">
    <property type="entry name" value="GPCRRHODOPSN"/>
</dbReference>